<comment type="caution">
    <text evidence="2">The sequence shown here is derived from an EMBL/GenBank/DDBJ whole genome shotgun (WGS) entry which is preliminary data.</text>
</comment>
<sequence length="102" mass="11585">MIKLALFAVGFFFLSIFQTSFLVHYSIYGRVLNIILVIVVLYNLFESRDKKTGIYIAILGGFFLDVFSNTFIGLNIIIMLLTSVAIKIGLKKYVRIPLAEKD</sequence>
<keyword evidence="1" id="KW-0812">Transmembrane</keyword>
<organism evidence="2 3">
    <name type="scientific">Candidatus Nealsonbacteria bacterium RIFOXYB1_FULL_40_15</name>
    <dbReference type="NCBI Taxonomy" id="1801677"/>
    <lineage>
        <taxon>Bacteria</taxon>
        <taxon>Candidatus Nealsoniibacteriota</taxon>
    </lineage>
</organism>
<dbReference type="AlphaFoldDB" id="A0A1G2ENA1"/>
<keyword evidence="1" id="KW-1133">Transmembrane helix</keyword>
<name>A0A1G2ENA1_9BACT</name>
<evidence type="ECO:0000313" key="2">
    <source>
        <dbReference type="EMBL" id="OGZ26738.1"/>
    </source>
</evidence>
<evidence type="ECO:0000313" key="3">
    <source>
        <dbReference type="Proteomes" id="UP000177740"/>
    </source>
</evidence>
<reference evidence="2 3" key="1">
    <citation type="journal article" date="2016" name="Nat. Commun.">
        <title>Thousands of microbial genomes shed light on interconnected biogeochemical processes in an aquifer system.</title>
        <authorList>
            <person name="Anantharaman K."/>
            <person name="Brown C.T."/>
            <person name="Hug L.A."/>
            <person name="Sharon I."/>
            <person name="Castelle C.J."/>
            <person name="Probst A.J."/>
            <person name="Thomas B.C."/>
            <person name="Singh A."/>
            <person name="Wilkins M.J."/>
            <person name="Karaoz U."/>
            <person name="Brodie E.L."/>
            <person name="Williams K.H."/>
            <person name="Hubbard S.S."/>
            <person name="Banfield J.F."/>
        </authorList>
    </citation>
    <scope>NUCLEOTIDE SEQUENCE [LARGE SCALE GENOMIC DNA]</scope>
</reference>
<protein>
    <recommendedName>
        <fullName evidence="4">Rod shape-determining protein MreD</fullName>
    </recommendedName>
</protein>
<evidence type="ECO:0000256" key="1">
    <source>
        <dbReference type="SAM" id="Phobius"/>
    </source>
</evidence>
<feature type="transmembrane region" description="Helical" evidence="1">
    <location>
        <begin position="28"/>
        <end position="45"/>
    </location>
</feature>
<dbReference type="Proteomes" id="UP000177740">
    <property type="component" value="Unassembled WGS sequence"/>
</dbReference>
<dbReference type="EMBL" id="MHMM01000017">
    <property type="protein sequence ID" value="OGZ26738.1"/>
    <property type="molecule type" value="Genomic_DNA"/>
</dbReference>
<evidence type="ECO:0008006" key="4">
    <source>
        <dbReference type="Google" id="ProtNLM"/>
    </source>
</evidence>
<gene>
    <name evidence="2" type="ORF">A2365_02470</name>
</gene>
<keyword evidence="1" id="KW-0472">Membrane</keyword>
<proteinExistence type="predicted"/>
<accession>A0A1G2ENA1</accession>